<dbReference type="AlphaFoldDB" id="A0A919Q9B2"/>
<keyword evidence="2" id="KW-1185">Reference proteome</keyword>
<comment type="caution">
    <text evidence="1">The sequence shown here is derived from an EMBL/GenBank/DDBJ whole genome shotgun (WGS) entry which is preliminary data.</text>
</comment>
<sequence>MAGAITEMTTLSPSIFALGALSVLLLLLLPPEVQPAATNAAVATTAAILVLE</sequence>
<evidence type="ECO:0000313" key="2">
    <source>
        <dbReference type="Proteomes" id="UP000640052"/>
    </source>
</evidence>
<name>A0A919Q9B2_9ACTN</name>
<accession>A0A919Q9B2</accession>
<dbReference type="EMBL" id="BOOA01000018">
    <property type="protein sequence ID" value="GIH24398.1"/>
    <property type="molecule type" value="Genomic_DNA"/>
</dbReference>
<reference evidence="1" key="1">
    <citation type="submission" date="2021-01" db="EMBL/GenBank/DDBJ databases">
        <title>Whole genome shotgun sequence of Acrocarpospora phusangensis NBRC 108782.</title>
        <authorList>
            <person name="Komaki H."/>
            <person name="Tamura T."/>
        </authorList>
    </citation>
    <scope>NUCLEOTIDE SEQUENCE</scope>
    <source>
        <strain evidence="1">NBRC 108782</strain>
    </source>
</reference>
<protein>
    <submittedName>
        <fullName evidence="1">Uncharacterized protein</fullName>
    </submittedName>
</protein>
<dbReference type="Proteomes" id="UP000640052">
    <property type="component" value="Unassembled WGS sequence"/>
</dbReference>
<evidence type="ECO:0000313" key="1">
    <source>
        <dbReference type="EMBL" id="GIH24398.1"/>
    </source>
</evidence>
<organism evidence="1 2">
    <name type="scientific">Acrocarpospora phusangensis</name>
    <dbReference type="NCBI Taxonomy" id="1070424"/>
    <lineage>
        <taxon>Bacteria</taxon>
        <taxon>Bacillati</taxon>
        <taxon>Actinomycetota</taxon>
        <taxon>Actinomycetes</taxon>
        <taxon>Streptosporangiales</taxon>
        <taxon>Streptosporangiaceae</taxon>
        <taxon>Acrocarpospora</taxon>
    </lineage>
</organism>
<gene>
    <name evidence="1" type="ORF">Aph01nite_27080</name>
</gene>
<proteinExistence type="predicted"/>